<comment type="caution">
    <text evidence="2">The sequence shown here is derived from an EMBL/GenBank/DDBJ whole genome shotgun (WGS) entry which is preliminary data.</text>
</comment>
<reference evidence="3" key="1">
    <citation type="journal article" date="2019" name="Int. J. Syst. Evol. Microbiol.">
        <title>The Global Catalogue of Microorganisms (GCM) 10K type strain sequencing project: providing services to taxonomists for standard genome sequencing and annotation.</title>
        <authorList>
            <consortium name="The Broad Institute Genomics Platform"/>
            <consortium name="The Broad Institute Genome Sequencing Center for Infectious Disease"/>
            <person name="Wu L."/>
            <person name="Ma J."/>
        </authorList>
    </citation>
    <scope>NUCLEOTIDE SEQUENCE [LARGE SCALE GENOMIC DNA]</scope>
    <source>
        <strain evidence="3">KCTC 42585</strain>
    </source>
</reference>
<name>A0ABW5IYC1_9FLAO</name>
<evidence type="ECO:0000313" key="2">
    <source>
        <dbReference type="EMBL" id="MFD2518385.1"/>
    </source>
</evidence>
<dbReference type="SUPFAM" id="SSF51735">
    <property type="entry name" value="NAD(P)-binding Rossmann-fold domains"/>
    <property type="match status" value="1"/>
</dbReference>
<keyword evidence="3" id="KW-1185">Reference proteome</keyword>
<proteinExistence type="predicted"/>
<dbReference type="InterPro" id="IPR036291">
    <property type="entry name" value="NAD(P)-bd_dom_sf"/>
</dbReference>
<evidence type="ECO:0000313" key="3">
    <source>
        <dbReference type="Proteomes" id="UP001597468"/>
    </source>
</evidence>
<feature type="domain" description="NAD-dependent epimerase/dehydratase" evidence="1">
    <location>
        <begin position="4"/>
        <end position="210"/>
    </location>
</feature>
<dbReference type="PANTHER" id="PTHR43245">
    <property type="entry name" value="BIFUNCTIONAL POLYMYXIN RESISTANCE PROTEIN ARNA"/>
    <property type="match status" value="1"/>
</dbReference>
<evidence type="ECO:0000259" key="1">
    <source>
        <dbReference type="Pfam" id="PF01370"/>
    </source>
</evidence>
<dbReference type="InterPro" id="IPR050177">
    <property type="entry name" value="Lipid_A_modif_metabolic_enz"/>
</dbReference>
<dbReference type="Proteomes" id="UP001597468">
    <property type="component" value="Unassembled WGS sequence"/>
</dbReference>
<dbReference type="RefSeq" id="WP_380752400.1">
    <property type="nucleotide sequence ID" value="NZ_JBHULT010000009.1"/>
</dbReference>
<dbReference type="Gene3D" id="3.40.50.720">
    <property type="entry name" value="NAD(P)-binding Rossmann-like Domain"/>
    <property type="match status" value="1"/>
</dbReference>
<dbReference type="InterPro" id="IPR001509">
    <property type="entry name" value="Epimerase_deHydtase"/>
</dbReference>
<gene>
    <name evidence="2" type="ORF">ACFSTG_10805</name>
</gene>
<dbReference type="PANTHER" id="PTHR43245:SF13">
    <property type="entry name" value="UDP-D-APIOSE_UDP-D-XYLOSE SYNTHASE 2"/>
    <property type="match status" value="1"/>
</dbReference>
<organism evidence="2 3">
    <name type="scientific">Salinimicrobium flavum</name>
    <dbReference type="NCBI Taxonomy" id="1737065"/>
    <lineage>
        <taxon>Bacteria</taxon>
        <taxon>Pseudomonadati</taxon>
        <taxon>Bacteroidota</taxon>
        <taxon>Flavobacteriia</taxon>
        <taxon>Flavobacteriales</taxon>
        <taxon>Flavobacteriaceae</taxon>
        <taxon>Salinimicrobium</taxon>
    </lineage>
</organism>
<dbReference type="Pfam" id="PF01370">
    <property type="entry name" value="Epimerase"/>
    <property type="match status" value="1"/>
</dbReference>
<sequence>MQTILGSGGPIGTELAKALTRYTNDIRLVSRVPVKVNPSDELFPADLLQIQAVKKAVKGSEIVYLTAGLPYNYSTWAKEWPVIVTNVIEACMEFDTKLVFFDNMYLYDSNQLGKMTETATVNPPSKKGVVRAKIAEMIMQEVWTGTLSALIARSADFYGPGIKNNSILIETVFKPLSQNQKAKWMGSAHYKHSFTYTPDAGKATALLGNTEDAYGQVWHLPTAPDPLTGEEWVNCIAKAMDKKPGYWEIPKWMVRAMGVFMPIMRETVEMMYQYEQDYVFDSSKFCDRFKMRPTPYKEGVREVVQADFRNL</sequence>
<accession>A0ABW5IYC1</accession>
<protein>
    <submittedName>
        <fullName evidence="2">NAD-dependent epimerase/dehydratase family protein</fullName>
    </submittedName>
</protein>
<dbReference type="EMBL" id="JBHULT010000009">
    <property type="protein sequence ID" value="MFD2518385.1"/>
    <property type="molecule type" value="Genomic_DNA"/>
</dbReference>